<keyword evidence="3" id="KW-1185">Reference proteome</keyword>
<evidence type="ECO:0008006" key="4">
    <source>
        <dbReference type="Google" id="ProtNLM"/>
    </source>
</evidence>
<keyword evidence="1" id="KW-0732">Signal</keyword>
<evidence type="ECO:0000313" key="3">
    <source>
        <dbReference type="Proteomes" id="UP000184232"/>
    </source>
</evidence>
<protein>
    <recommendedName>
        <fullName evidence="4">CarboxypepD_reg-like domain-containing protein</fullName>
    </recommendedName>
</protein>
<evidence type="ECO:0000313" key="2">
    <source>
        <dbReference type="EMBL" id="SHI69368.1"/>
    </source>
</evidence>
<name>A0A1M6D8M8_9FLAO</name>
<proteinExistence type="predicted"/>
<dbReference type="InterPro" id="IPR008969">
    <property type="entry name" value="CarboxyPept-like_regulatory"/>
</dbReference>
<organism evidence="2 3">
    <name type="scientific">Flavobacterium haoranii</name>
    <dbReference type="NCBI Taxonomy" id="683124"/>
    <lineage>
        <taxon>Bacteria</taxon>
        <taxon>Pseudomonadati</taxon>
        <taxon>Bacteroidota</taxon>
        <taxon>Flavobacteriia</taxon>
        <taxon>Flavobacteriales</taxon>
        <taxon>Flavobacteriaceae</taxon>
        <taxon>Flavobacterium</taxon>
    </lineage>
</organism>
<dbReference type="STRING" id="683124.SAMN05444337_0569"/>
<sequence length="249" mass="28872">MKLKLLVFLFLPCQFVFSQDIFLMKGKVVSDSRNLEGIHVVNYSKHEGVTTERGGYFSVNVSINDTLLFSAIHLKGYMHVVTEEDKTRENFFVPMESNTNLLDEVTVTKYKYVTTENLGIIPRGMKSYTPAERRLKQAVGENRYGLSSSVSFDGILNAISGRTAMLKKEVEVEKKERLIDDIKFQYDNEYMMNKLHLEEDYVDGFVYFLLDEQEFLIPFKEKNKTMCEFVLSKLATKFLELQNENANEK</sequence>
<accession>A0A1M6D8M8</accession>
<reference evidence="2 3" key="1">
    <citation type="submission" date="2016-11" db="EMBL/GenBank/DDBJ databases">
        <authorList>
            <person name="Jaros S."/>
            <person name="Januszkiewicz K."/>
            <person name="Wedrychowicz H."/>
        </authorList>
    </citation>
    <scope>NUCLEOTIDE SEQUENCE [LARGE SCALE GENOMIC DNA]</scope>
    <source>
        <strain evidence="2 3">DSM 22807</strain>
    </source>
</reference>
<evidence type="ECO:0000256" key="1">
    <source>
        <dbReference type="SAM" id="SignalP"/>
    </source>
</evidence>
<dbReference type="Proteomes" id="UP000184232">
    <property type="component" value="Unassembled WGS sequence"/>
</dbReference>
<feature type="chain" id="PRO_5013246147" description="CarboxypepD_reg-like domain-containing protein" evidence="1">
    <location>
        <begin position="19"/>
        <end position="249"/>
    </location>
</feature>
<dbReference type="SUPFAM" id="SSF49464">
    <property type="entry name" value="Carboxypeptidase regulatory domain-like"/>
    <property type="match status" value="1"/>
</dbReference>
<feature type="signal peptide" evidence="1">
    <location>
        <begin position="1"/>
        <end position="18"/>
    </location>
</feature>
<dbReference type="EMBL" id="FQZH01000001">
    <property type="protein sequence ID" value="SHI69368.1"/>
    <property type="molecule type" value="Genomic_DNA"/>
</dbReference>
<dbReference type="AlphaFoldDB" id="A0A1M6D8M8"/>
<gene>
    <name evidence="2" type="ORF">SAMN05444337_0569</name>
</gene>